<reference evidence="2 3" key="1">
    <citation type="submission" date="2019-01" db="EMBL/GenBank/DDBJ databases">
        <title>Draft Genome Sequences of Helcococcus ovis Strains Isolated from the Uterus and Vagina of Dairy Cows with Metritis.</title>
        <authorList>
            <person name="Cunha F."/>
            <person name="Jeon S.J."/>
            <person name="Kutzer P."/>
            <person name="Galvao K.N."/>
        </authorList>
    </citation>
    <scope>NUCLEOTIDE SEQUENCE [LARGE SCALE GENOMIC DNA]</scope>
    <source>
        <strain evidence="2 3">KG-37</strain>
    </source>
</reference>
<feature type="domain" description="S1 motif" evidence="1">
    <location>
        <begin position="633"/>
        <end position="702"/>
    </location>
</feature>
<dbReference type="PANTHER" id="PTHR10724:SF10">
    <property type="entry name" value="S1 RNA-BINDING DOMAIN-CONTAINING PROTEIN 1"/>
    <property type="match status" value="1"/>
</dbReference>
<dbReference type="InterPro" id="IPR041692">
    <property type="entry name" value="HHH_9"/>
</dbReference>
<dbReference type="InterPro" id="IPR055179">
    <property type="entry name" value="Tex-like_central_region"/>
</dbReference>
<dbReference type="AlphaFoldDB" id="A0A4R9C0R6"/>
<dbReference type="FunFam" id="1.10.10.650:FF:000001">
    <property type="entry name" value="S1 RNA-binding domain 1"/>
    <property type="match status" value="1"/>
</dbReference>
<evidence type="ECO:0000313" key="3">
    <source>
        <dbReference type="Proteomes" id="UP000297454"/>
    </source>
</evidence>
<dbReference type="InterPro" id="IPR012340">
    <property type="entry name" value="NA-bd_OB-fold"/>
</dbReference>
<dbReference type="SUPFAM" id="SSF53098">
    <property type="entry name" value="Ribonuclease H-like"/>
    <property type="match status" value="1"/>
</dbReference>
<dbReference type="GO" id="GO:0003735">
    <property type="term" value="F:structural constituent of ribosome"/>
    <property type="evidence" value="ECO:0007669"/>
    <property type="project" value="TreeGrafter"/>
</dbReference>
<dbReference type="Pfam" id="PF09371">
    <property type="entry name" value="Tex_N"/>
    <property type="match status" value="1"/>
</dbReference>
<dbReference type="InterPro" id="IPR050437">
    <property type="entry name" value="Ribos_protein_bS1-like"/>
</dbReference>
<dbReference type="FunFam" id="2.40.50.140:FF:000051">
    <property type="entry name" value="RNA-binding transcriptional accessory protein"/>
    <property type="match status" value="1"/>
</dbReference>
<dbReference type="SUPFAM" id="SSF50249">
    <property type="entry name" value="Nucleic acid-binding proteins"/>
    <property type="match status" value="1"/>
</dbReference>
<dbReference type="InterPro" id="IPR037027">
    <property type="entry name" value="YqgF/RNaseH-like_dom_sf"/>
</dbReference>
<gene>
    <name evidence="2" type="ORF">EQF91_05595</name>
</gene>
<dbReference type="GO" id="GO:0005737">
    <property type="term" value="C:cytoplasm"/>
    <property type="evidence" value="ECO:0007669"/>
    <property type="project" value="UniProtKB-ARBA"/>
</dbReference>
<dbReference type="Proteomes" id="UP000297454">
    <property type="component" value="Unassembled WGS sequence"/>
</dbReference>
<dbReference type="InterPro" id="IPR023319">
    <property type="entry name" value="Tex-like_HTH_dom_sf"/>
</dbReference>
<dbReference type="Gene3D" id="1.10.10.650">
    <property type="entry name" value="RuvA domain 2-like"/>
    <property type="match status" value="1"/>
</dbReference>
<dbReference type="SMART" id="SM00732">
    <property type="entry name" value="YqgFc"/>
    <property type="match status" value="1"/>
</dbReference>
<dbReference type="SUPFAM" id="SSF47781">
    <property type="entry name" value="RuvA domain 2-like"/>
    <property type="match status" value="2"/>
</dbReference>
<dbReference type="EMBL" id="SCFR01000018">
    <property type="protein sequence ID" value="TFF65592.1"/>
    <property type="molecule type" value="Genomic_DNA"/>
</dbReference>
<dbReference type="Pfam" id="PF17674">
    <property type="entry name" value="HHH_9"/>
    <property type="match status" value="1"/>
</dbReference>
<dbReference type="InterPro" id="IPR044146">
    <property type="entry name" value="S1_Tex"/>
</dbReference>
<keyword evidence="3" id="KW-1185">Reference proteome</keyword>
<dbReference type="InterPro" id="IPR018974">
    <property type="entry name" value="Tex-like_N"/>
</dbReference>
<name>A0A4R9C0R6_9FIRM</name>
<dbReference type="InterPro" id="IPR003029">
    <property type="entry name" value="S1_domain"/>
</dbReference>
<dbReference type="GO" id="GO:0006412">
    <property type="term" value="P:translation"/>
    <property type="evidence" value="ECO:0007669"/>
    <property type="project" value="TreeGrafter"/>
</dbReference>
<protein>
    <submittedName>
        <fullName evidence="2">RNA-binding transcriptional accessory protein</fullName>
    </submittedName>
</protein>
<dbReference type="InterPro" id="IPR012337">
    <property type="entry name" value="RNaseH-like_sf"/>
</dbReference>
<dbReference type="Gene3D" id="3.30.420.140">
    <property type="entry name" value="YqgF/RNase H-like domain"/>
    <property type="match status" value="1"/>
</dbReference>
<dbReference type="PANTHER" id="PTHR10724">
    <property type="entry name" value="30S RIBOSOMAL PROTEIN S1"/>
    <property type="match status" value="1"/>
</dbReference>
<dbReference type="RefSeq" id="WP_134744262.1">
    <property type="nucleotide sequence ID" value="NZ_JBFNFZ010000030.1"/>
</dbReference>
<dbReference type="Pfam" id="PF22706">
    <property type="entry name" value="Tex_central_region"/>
    <property type="match status" value="1"/>
</dbReference>
<dbReference type="SUPFAM" id="SSF158832">
    <property type="entry name" value="Tex N-terminal region-like"/>
    <property type="match status" value="1"/>
</dbReference>
<dbReference type="Gene3D" id="1.10.3500.10">
    <property type="entry name" value="Tex N-terminal region-like"/>
    <property type="match status" value="1"/>
</dbReference>
<sequence length="705" mass="79234">MNINKKLSEILNIKESQIEKTIALMDEGNTIPFIARYRKEVTGNLTDEVLRELETNLNYLRNLETRKEEVISSIEKQEKMTDELMSQIQASETLKEVEDIYRPYKQKKQTRATKAKEKGLEPLSNFILTWKDGNELIEEKAKEFLTEEVETVEDAINGAKDIIAELISDTTVFRNILRRDAERAGVLVSEKAKIDESQEEEAKVFENYFEFEEKITKLPSHRILAINRGEKLGFLKVGIKLLDEDNIFQIAISIQKHKFYDSYKYIFEAAEDGYKRLLFPSVENEIRAELTEKAESQAINVFAENLKPYLMQAPIKGTVVMGLDPGYRTGCKLVVVSETGELLHDTVIYPAKPKEDINGSIKVMKTLIEKYGVGLITIGNGTASRETEAVVSKMINENEFSKKVFYTIVNESGASIYSASKVGIAEFPDKDVTVRGAVSIARRIQDPLAELVKIEPKHIGVGQYQHDVNQGKLSETLGNVVEDCVNTVGVNLNTASPSLLLYVSGINAKVSQNIIDYKLENGKFTSRDQLKKVKGLGPKTFVQAAGFLRIPESENPLDNTAVHPESYKIAKQIMDRDLDNINIKEVSEELNVGELTLKDIIEELKKPGRDPREDMPKPILRADVLSIDDLEVGMELKGTVRNVVDFGAFVDIGVKNDGLVHISEISDKFIKHPSEVLKVSDIVKVKIINIDKARHKVGLSMKGLK</sequence>
<evidence type="ECO:0000259" key="1">
    <source>
        <dbReference type="PROSITE" id="PS50126"/>
    </source>
</evidence>
<evidence type="ECO:0000313" key="2">
    <source>
        <dbReference type="EMBL" id="TFF65592.1"/>
    </source>
</evidence>
<dbReference type="SMART" id="SM00316">
    <property type="entry name" value="S1"/>
    <property type="match status" value="1"/>
</dbReference>
<dbReference type="Pfam" id="PF12836">
    <property type="entry name" value="HHH_3"/>
    <property type="match status" value="1"/>
</dbReference>
<dbReference type="InterPro" id="IPR032639">
    <property type="entry name" value="Tex_YqgF"/>
</dbReference>
<dbReference type="GO" id="GO:0003729">
    <property type="term" value="F:mRNA binding"/>
    <property type="evidence" value="ECO:0007669"/>
    <property type="project" value="TreeGrafter"/>
</dbReference>
<comment type="caution">
    <text evidence="2">The sequence shown here is derived from an EMBL/GenBank/DDBJ whole genome shotgun (WGS) entry which is preliminary data.</text>
</comment>
<dbReference type="Pfam" id="PF16921">
    <property type="entry name" value="Tex_YqgF"/>
    <property type="match status" value="1"/>
</dbReference>
<dbReference type="PROSITE" id="PS50126">
    <property type="entry name" value="S1"/>
    <property type="match status" value="1"/>
</dbReference>
<dbReference type="GO" id="GO:0006139">
    <property type="term" value="P:nucleobase-containing compound metabolic process"/>
    <property type="evidence" value="ECO:0007669"/>
    <property type="project" value="InterPro"/>
</dbReference>
<accession>A0A4R9C0R6</accession>
<dbReference type="FunFam" id="3.30.420.140:FF:000001">
    <property type="entry name" value="RNA-binding transcriptional accessory protein"/>
    <property type="match status" value="1"/>
</dbReference>
<dbReference type="FunFam" id="1.10.150.310:FF:000002">
    <property type="entry name" value="Putative transcription modulator/accessory protein"/>
    <property type="match status" value="1"/>
</dbReference>
<dbReference type="Pfam" id="PF00575">
    <property type="entry name" value="S1"/>
    <property type="match status" value="1"/>
</dbReference>
<dbReference type="Gene3D" id="1.10.150.310">
    <property type="entry name" value="Tex RuvX-like domain-like"/>
    <property type="match status" value="1"/>
</dbReference>
<organism evidence="2 3">
    <name type="scientific">Helcococcus ovis</name>
    <dbReference type="NCBI Taxonomy" id="72026"/>
    <lineage>
        <taxon>Bacteria</taxon>
        <taxon>Bacillati</taxon>
        <taxon>Bacillota</taxon>
        <taxon>Tissierellia</taxon>
        <taxon>Tissierellales</taxon>
        <taxon>Peptoniphilaceae</taxon>
        <taxon>Helcococcus</taxon>
    </lineage>
</organism>
<proteinExistence type="predicted"/>
<dbReference type="InterPro" id="IPR006641">
    <property type="entry name" value="YqgF/RNaseH-like_dom"/>
</dbReference>
<dbReference type="InterPro" id="IPR010994">
    <property type="entry name" value="RuvA_2-like"/>
</dbReference>
<dbReference type="Gene3D" id="2.40.50.140">
    <property type="entry name" value="Nucleic acid-binding proteins"/>
    <property type="match status" value="1"/>
</dbReference>
<dbReference type="CDD" id="cd05685">
    <property type="entry name" value="S1_Tex"/>
    <property type="match status" value="1"/>
</dbReference>
<dbReference type="InterPro" id="IPR023323">
    <property type="entry name" value="Tex-like_dom_sf"/>
</dbReference>